<evidence type="ECO:0000313" key="3">
    <source>
        <dbReference type="EMBL" id="UZJ29453.1"/>
    </source>
</evidence>
<dbReference type="EMBL" id="CP110636">
    <property type="protein sequence ID" value="UZJ29453.1"/>
    <property type="molecule type" value="Genomic_DNA"/>
</dbReference>
<dbReference type="InterPro" id="IPR009839">
    <property type="entry name" value="SseB_N"/>
</dbReference>
<feature type="region of interest" description="Disordered" evidence="1">
    <location>
        <begin position="133"/>
        <end position="156"/>
    </location>
</feature>
<dbReference type="Proteomes" id="UP001164959">
    <property type="component" value="Chromosome"/>
</dbReference>
<feature type="domain" description="SseB protein N-terminal" evidence="2">
    <location>
        <begin position="8"/>
        <end position="111"/>
    </location>
</feature>
<dbReference type="RefSeq" id="WP_265360971.1">
    <property type="nucleotide sequence ID" value="NZ_CP110636.1"/>
</dbReference>
<proteinExistence type="predicted"/>
<name>A0ABY6P6P7_9ACTN</name>
<gene>
    <name evidence="3" type="ORF">OJ254_01835</name>
</gene>
<feature type="compositionally biased region" description="Basic and acidic residues" evidence="1">
    <location>
        <begin position="147"/>
        <end position="156"/>
    </location>
</feature>
<protein>
    <submittedName>
        <fullName evidence="3">SseB family protein</fullName>
    </submittedName>
</protein>
<sequence>MSLIDEVAAIHAGQPDPAALVGEFRRTHVLIPTVDDTLLSTELDGIRWLYAFTDEEALSRFALGRGTEPGAEWRYVTVSGARVLDVLIPAIEGPTGVALDAGGEQGALFPPVAGIVPYEAAIDVTVVSDDDAPGGIPEGISDGISDVSREGERKWA</sequence>
<accession>A0ABY6P6P7</accession>
<organism evidence="3 4">
    <name type="scientific">Streptomyces endophytica</name>
    <dbReference type="NCBI Taxonomy" id="2991496"/>
    <lineage>
        <taxon>Bacteria</taxon>
        <taxon>Bacillati</taxon>
        <taxon>Actinomycetota</taxon>
        <taxon>Actinomycetes</taxon>
        <taxon>Kitasatosporales</taxon>
        <taxon>Streptomycetaceae</taxon>
        <taxon>Streptomyces</taxon>
    </lineage>
</organism>
<dbReference type="Pfam" id="PF07179">
    <property type="entry name" value="SseB"/>
    <property type="match status" value="1"/>
</dbReference>
<evidence type="ECO:0000256" key="1">
    <source>
        <dbReference type="SAM" id="MobiDB-lite"/>
    </source>
</evidence>
<evidence type="ECO:0000313" key="4">
    <source>
        <dbReference type="Proteomes" id="UP001164959"/>
    </source>
</evidence>
<keyword evidence="4" id="KW-1185">Reference proteome</keyword>
<reference evidence="3" key="1">
    <citation type="submission" date="2022-11" db="EMBL/GenBank/DDBJ databases">
        <title>Identification and genomic analyses of a novel endophytic actinobacterium Streptomyces endophytica sp. nov. with potential for biocontrol of Yam anthracnose.</title>
        <authorList>
            <person name="Huang X."/>
        </authorList>
    </citation>
    <scope>NUCLEOTIDE SEQUENCE</scope>
    <source>
        <strain evidence="3">HNM0140</strain>
    </source>
</reference>
<evidence type="ECO:0000259" key="2">
    <source>
        <dbReference type="Pfam" id="PF07179"/>
    </source>
</evidence>